<sequence length="68" mass="7309">MEKLQLHGLGLVEMNTEEILLSYGGGFWAEAGYLAGACIAYATNAADKLNQIMLETVKSKAVEGIFSK</sequence>
<dbReference type="Proteomes" id="UP000294850">
    <property type="component" value="Unassembled WGS sequence"/>
</dbReference>
<dbReference type="OrthoDB" id="962960at2"/>
<accession>A0A4R5DKI1</accession>
<gene>
    <name evidence="1" type="ORF">E0F88_22790</name>
</gene>
<dbReference type="RefSeq" id="WP_131960587.1">
    <property type="nucleotide sequence ID" value="NZ_SMFL01000009.1"/>
</dbReference>
<dbReference type="AlphaFoldDB" id="A0A4R5DKI1"/>
<evidence type="ECO:0000313" key="2">
    <source>
        <dbReference type="Proteomes" id="UP000294850"/>
    </source>
</evidence>
<evidence type="ECO:0000313" key="1">
    <source>
        <dbReference type="EMBL" id="TDE12520.1"/>
    </source>
</evidence>
<organism evidence="1 2">
    <name type="scientific">Dyadobacter psychrotolerans</name>
    <dbReference type="NCBI Taxonomy" id="2541721"/>
    <lineage>
        <taxon>Bacteria</taxon>
        <taxon>Pseudomonadati</taxon>
        <taxon>Bacteroidota</taxon>
        <taxon>Cytophagia</taxon>
        <taxon>Cytophagales</taxon>
        <taxon>Spirosomataceae</taxon>
        <taxon>Dyadobacter</taxon>
    </lineage>
</organism>
<dbReference type="EMBL" id="SMFL01000009">
    <property type="protein sequence ID" value="TDE12520.1"/>
    <property type="molecule type" value="Genomic_DNA"/>
</dbReference>
<reference evidence="1 2" key="1">
    <citation type="submission" date="2019-03" db="EMBL/GenBank/DDBJ databases">
        <title>Dyadobacter AR-3-6 sp. nov., isolated from arctic soil.</title>
        <authorList>
            <person name="Chaudhary D.K."/>
        </authorList>
    </citation>
    <scope>NUCLEOTIDE SEQUENCE [LARGE SCALE GENOMIC DNA]</scope>
    <source>
        <strain evidence="1 2">AR-3-6</strain>
    </source>
</reference>
<keyword evidence="2" id="KW-1185">Reference proteome</keyword>
<protein>
    <submittedName>
        <fullName evidence="1">Uncharacterized protein</fullName>
    </submittedName>
</protein>
<comment type="caution">
    <text evidence="1">The sequence shown here is derived from an EMBL/GenBank/DDBJ whole genome shotgun (WGS) entry which is preliminary data.</text>
</comment>
<proteinExistence type="predicted"/>
<name>A0A4R5DKI1_9BACT</name>